<feature type="compositionally biased region" description="Basic and acidic residues" evidence="1">
    <location>
        <begin position="26"/>
        <end position="44"/>
    </location>
</feature>
<organism evidence="2 3">
    <name type="scientific">Aedes aegypti</name>
    <name type="common">Yellowfever mosquito</name>
    <name type="synonym">Culex aegypti</name>
    <dbReference type="NCBI Taxonomy" id="7159"/>
    <lineage>
        <taxon>Eukaryota</taxon>
        <taxon>Metazoa</taxon>
        <taxon>Ecdysozoa</taxon>
        <taxon>Arthropoda</taxon>
        <taxon>Hexapoda</taxon>
        <taxon>Insecta</taxon>
        <taxon>Pterygota</taxon>
        <taxon>Neoptera</taxon>
        <taxon>Endopterygota</taxon>
        <taxon>Diptera</taxon>
        <taxon>Nematocera</taxon>
        <taxon>Culicoidea</taxon>
        <taxon>Culicidae</taxon>
        <taxon>Culicinae</taxon>
        <taxon>Aedini</taxon>
        <taxon>Aedes</taxon>
        <taxon>Stegomyia</taxon>
    </lineage>
</organism>
<evidence type="ECO:0000313" key="3">
    <source>
        <dbReference type="Proteomes" id="UP000682892"/>
    </source>
</evidence>
<dbReference type="AlphaFoldDB" id="Q17HZ2"/>
<feature type="region of interest" description="Disordered" evidence="1">
    <location>
        <begin position="22"/>
        <end position="101"/>
    </location>
</feature>
<accession>Q17HZ2</accession>
<evidence type="ECO:0000256" key="1">
    <source>
        <dbReference type="SAM" id="MobiDB-lite"/>
    </source>
</evidence>
<reference evidence="2" key="2">
    <citation type="journal article" date="2007" name="Science">
        <title>Genome sequence of Aedes aegypti, a major arbovirus vector.</title>
        <authorList>
            <person name="Nene V."/>
            <person name="Wortman J.R."/>
            <person name="Lawson D."/>
            <person name="Haas B."/>
            <person name="Kodira C."/>
            <person name="Tu Z.J."/>
            <person name="Loftus B."/>
            <person name="Xi Z."/>
            <person name="Megy K."/>
            <person name="Grabherr M."/>
            <person name="Ren Q."/>
            <person name="Zdobnov E.M."/>
            <person name="Lobo N.F."/>
            <person name="Campbell K.S."/>
            <person name="Brown S.E."/>
            <person name="Bonaldo M.F."/>
            <person name="Zhu J."/>
            <person name="Sinkins S.P."/>
            <person name="Hogenkamp D.G."/>
            <person name="Amedeo P."/>
            <person name="Arensburger P."/>
            <person name="Atkinson P.W."/>
            <person name="Bidwell S."/>
            <person name="Biedler J."/>
            <person name="Birney E."/>
            <person name="Bruggner R.V."/>
            <person name="Costas J."/>
            <person name="Coy M.R."/>
            <person name="Crabtree J."/>
            <person name="Crawford M."/>
            <person name="Debruyn B."/>
            <person name="Decaprio D."/>
            <person name="Eiglmeier K."/>
            <person name="Eisenstadt E."/>
            <person name="El-Dorry H."/>
            <person name="Gelbart W.M."/>
            <person name="Gomes S.L."/>
            <person name="Hammond M."/>
            <person name="Hannick L.I."/>
            <person name="Hogan J.R."/>
            <person name="Holmes M.H."/>
            <person name="Jaffe D."/>
            <person name="Johnston J.S."/>
            <person name="Kennedy R.C."/>
            <person name="Koo H."/>
            <person name="Kravitz S."/>
            <person name="Kriventseva E.V."/>
            <person name="Kulp D."/>
            <person name="Labutti K."/>
            <person name="Lee E."/>
            <person name="Li S."/>
            <person name="Lovin D.D."/>
            <person name="Mao C."/>
            <person name="Mauceli E."/>
            <person name="Menck C.F."/>
            <person name="Miller J.R."/>
            <person name="Montgomery P."/>
            <person name="Mori A."/>
            <person name="Nascimento A.L."/>
            <person name="Naveira H.F."/>
            <person name="Nusbaum C."/>
            <person name="O'leary S."/>
            <person name="Orvis J."/>
            <person name="Pertea M."/>
            <person name="Quesneville H."/>
            <person name="Reidenbach K.R."/>
            <person name="Rogers Y.H."/>
            <person name="Roth C.W."/>
            <person name="Schneider J.R."/>
            <person name="Schatz M."/>
            <person name="Shumway M."/>
            <person name="Stanke M."/>
            <person name="Stinson E.O."/>
            <person name="Tubio J.M."/>
            <person name="Vanzee J.P."/>
            <person name="Verjovski-Almeida S."/>
            <person name="Werner D."/>
            <person name="White O."/>
            <person name="Wyder S."/>
            <person name="Zeng Q."/>
            <person name="Zhao Q."/>
            <person name="Zhao Y."/>
            <person name="Hill C.A."/>
            <person name="Raikhel A.S."/>
            <person name="Soares M.B."/>
            <person name="Knudson D.L."/>
            <person name="Lee N.H."/>
            <person name="Galagan J."/>
            <person name="Salzberg S.L."/>
            <person name="Paulsen I.T."/>
            <person name="Dimopoulos G."/>
            <person name="Collins F.H."/>
            <person name="Birren B."/>
            <person name="Fraser-Liggett C.M."/>
            <person name="Severson D.W."/>
        </authorList>
    </citation>
    <scope>NUCLEOTIDE SEQUENCE [LARGE SCALE GENOMIC DNA]</scope>
    <source>
        <strain evidence="2">Liverpool</strain>
    </source>
</reference>
<protein>
    <submittedName>
        <fullName evidence="2">AAEL002497-PA</fullName>
    </submittedName>
</protein>
<evidence type="ECO:0000313" key="2">
    <source>
        <dbReference type="EMBL" id="EAT46284.1"/>
    </source>
</evidence>
<gene>
    <name evidence="2" type="ORF">AaeL_AAEL002497</name>
</gene>
<reference evidence="2" key="3">
    <citation type="submission" date="2012-09" db="EMBL/GenBank/DDBJ databases">
        <authorList>
            <consortium name="VectorBase"/>
        </authorList>
    </citation>
    <scope>NUCLEOTIDE SEQUENCE</scope>
    <source>
        <strain evidence="2">Liverpool</strain>
    </source>
</reference>
<dbReference type="Proteomes" id="UP000682892">
    <property type="component" value="Chromosome 1"/>
</dbReference>
<reference evidence="2" key="1">
    <citation type="submission" date="2005-10" db="EMBL/GenBank/DDBJ databases">
        <authorList>
            <person name="Loftus B.J."/>
            <person name="Nene V.M."/>
            <person name="Hannick L.I."/>
            <person name="Bidwell S."/>
            <person name="Haas B."/>
            <person name="Amedeo P."/>
            <person name="Orvis J."/>
            <person name="Wortman J.R."/>
            <person name="White O.R."/>
            <person name="Salzberg S."/>
            <person name="Shumway M."/>
            <person name="Koo H."/>
            <person name="Zhao Y."/>
            <person name="Holmes M."/>
            <person name="Miller J."/>
            <person name="Schatz M."/>
            <person name="Pop M."/>
            <person name="Pai G."/>
            <person name="Utterback T."/>
            <person name="Rogers Y.-H."/>
            <person name="Kravitz S."/>
            <person name="Fraser C.M."/>
        </authorList>
    </citation>
    <scope>NUCLEOTIDE SEQUENCE</scope>
    <source>
        <strain evidence="2">Liverpool</strain>
    </source>
</reference>
<dbReference type="HOGENOM" id="CLU_180259_0_0_1"/>
<dbReference type="EMBL" id="CH477244">
    <property type="protein sequence ID" value="EAT46284.1"/>
    <property type="molecule type" value="Genomic_DNA"/>
</dbReference>
<name>Q17HZ2_AEDAE</name>
<dbReference type="PaxDb" id="7159-AAEL002497-PA"/>
<sequence length="101" mass="11581">MSFRRGKMIKSCTKSECFKSVASAKGKYDRDLPAEQKDPERDGRSAGQRRFLFHTSECRRGSAEEDAHFLSAQRDRPHTRPNGGHQHHGESGIQQYMPFRS</sequence>
<feature type="compositionally biased region" description="Basic and acidic residues" evidence="1">
    <location>
        <begin position="56"/>
        <end position="78"/>
    </location>
</feature>
<proteinExistence type="predicted"/>